<dbReference type="KEGG" id="cmb:CSW64_02465"/>
<evidence type="ECO:0000259" key="2">
    <source>
        <dbReference type="Pfam" id="PF00440"/>
    </source>
</evidence>
<dbReference type="AlphaFoldDB" id="A0A2D2ATN6"/>
<dbReference type="OrthoDB" id="2356263at2"/>
<dbReference type="InterPro" id="IPR009057">
    <property type="entry name" value="Homeodomain-like_sf"/>
</dbReference>
<dbReference type="Proteomes" id="UP000228945">
    <property type="component" value="Chromosome"/>
</dbReference>
<dbReference type="PANTHER" id="PTHR30055:SF226">
    <property type="entry name" value="HTH-TYPE TRANSCRIPTIONAL REGULATOR PKSA"/>
    <property type="match status" value="1"/>
</dbReference>
<gene>
    <name evidence="3" type="ORF">CSW64_02465</name>
</gene>
<protein>
    <submittedName>
        <fullName evidence="3">TetR family transcriptional regulator</fullName>
    </submittedName>
</protein>
<name>A0A2D2ATN6_9CAUL</name>
<feature type="domain" description="HTH tetR-type" evidence="2">
    <location>
        <begin position="19"/>
        <end position="63"/>
    </location>
</feature>
<evidence type="ECO:0000313" key="4">
    <source>
        <dbReference type="Proteomes" id="UP000228945"/>
    </source>
</evidence>
<dbReference type="PANTHER" id="PTHR30055">
    <property type="entry name" value="HTH-TYPE TRANSCRIPTIONAL REGULATOR RUTR"/>
    <property type="match status" value="1"/>
</dbReference>
<dbReference type="InterPro" id="IPR001647">
    <property type="entry name" value="HTH_TetR"/>
</dbReference>
<dbReference type="RefSeq" id="WP_099620612.1">
    <property type="nucleotide sequence ID" value="NZ_CP024201.1"/>
</dbReference>
<proteinExistence type="predicted"/>
<dbReference type="Pfam" id="PF00440">
    <property type="entry name" value="TetR_N"/>
    <property type="match status" value="1"/>
</dbReference>
<dbReference type="SUPFAM" id="SSF46689">
    <property type="entry name" value="Homeodomain-like"/>
    <property type="match status" value="1"/>
</dbReference>
<dbReference type="EMBL" id="CP024201">
    <property type="protein sequence ID" value="ATQ41356.1"/>
    <property type="molecule type" value="Genomic_DNA"/>
</dbReference>
<evidence type="ECO:0000256" key="1">
    <source>
        <dbReference type="ARBA" id="ARBA00023125"/>
    </source>
</evidence>
<keyword evidence="1" id="KW-0238">DNA-binding</keyword>
<accession>A0A2D2ATN6</accession>
<organism evidence="3 4">
    <name type="scientific">Caulobacter mirabilis</name>
    <dbReference type="NCBI Taxonomy" id="69666"/>
    <lineage>
        <taxon>Bacteria</taxon>
        <taxon>Pseudomonadati</taxon>
        <taxon>Pseudomonadota</taxon>
        <taxon>Alphaproteobacteria</taxon>
        <taxon>Caulobacterales</taxon>
        <taxon>Caulobacteraceae</taxon>
        <taxon>Caulobacter</taxon>
    </lineage>
</organism>
<dbReference type="Gene3D" id="1.10.357.10">
    <property type="entry name" value="Tetracycline Repressor, domain 2"/>
    <property type="match status" value="1"/>
</dbReference>
<dbReference type="GO" id="GO:0000976">
    <property type="term" value="F:transcription cis-regulatory region binding"/>
    <property type="evidence" value="ECO:0007669"/>
    <property type="project" value="TreeGrafter"/>
</dbReference>
<dbReference type="GO" id="GO:0003700">
    <property type="term" value="F:DNA-binding transcription factor activity"/>
    <property type="evidence" value="ECO:0007669"/>
    <property type="project" value="TreeGrafter"/>
</dbReference>
<reference evidence="3 4" key="1">
    <citation type="submission" date="2017-10" db="EMBL/GenBank/DDBJ databases">
        <title>Genome sequence of Caulobacter mirabilis FWC38.</title>
        <authorList>
            <person name="Fiebig A."/>
            <person name="Crosson S."/>
        </authorList>
    </citation>
    <scope>NUCLEOTIDE SEQUENCE [LARGE SCALE GENOMIC DNA]</scope>
    <source>
        <strain evidence="3 4">FWC 38</strain>
    </source>
</reference>
<sequence length="211" mass="22774">MVRPDSKPGTEASRRLKQVACRLFAERGVDGVTVRDIAEAAGQKNHAAVGYHFGSKAALIRELVVDGAAHIDENRNAALDRLEAAGGPGAVLDVVEVLIATSVDLDGTGLEDSYNRFVVLLGMSHPRTFMAALDGRWNSGYLRCLEHLRRLMPDMPPALKNERLVFMGAYLGGVLAGREAALADRTREHPTWGSDQTLAHFATTMAALLEA</sequence>
<keyword evidence="4" id="KW-1185">Reference proteome</keyword>
<dbReference type="InterPro" id="IPR050109">
    <property type="entry name" value="HTH-type_TetR-like_transc_reg"/>
</dbReference>
<evidence type="ECO:0000313" key="3">
    <source>
        <dbReference type="EMBL" id="ATQ41356.1"/>
    </source>
</evidence>